<protein>
    <submittedName>
        <fullName evidence="5">BTB domain-containing protein</fullName>
    </submittedName>
</protein>
<dbReference type="PANTHER" id="PTHR45774">
    <property type="entry name" value="BTB/POZ DOMAIN-CONTAINING"/>
    <property type="match status" value="1"/>
</dbReference>
<dbReference type="SUPFAM" id="SSF54695">
    <property type="entry name" value="POZ domain"/>
    <property type="match status" value="2"/>
</dbReference>
<evidence type="ECO:0000256" key="1">
    <source>
        <dbReference type="ARBA" id="ARBA00004906"/>
    </source>
</evidence>
<feature type="domain" description="BTB" evidence="3">
    <location>
        <begin position="171"/>
        <end position="228"/>
    </location>
</feature>
<dbReference type="SMART" id="SM00225">
    <property type="entry name" value="BTB"/>
    <property type="match status" value="2"/>
</dbReference>
<sequence>MSKSASLVGRMKHLLDTGNGADVQFLLLPAHKLILMAASDVFEAMFPFDAQNANAAVGGKEIKLVEVPDVEVGAFKTMLAFIYANDLRGLNGDNAMAVLYAANKYIVPGLAKVCVNFSMLELRNVSSRFTVFASLENIQTHIVTSKTASLVGRMKHLLDTGDGADVHFLLLSAHKLILLAASDVFETMFRFDATTAGNAEQVKPVQVPDVEVGAFKTMLAFIYADDVSGLNGDNAMTVLYAAKKYDLPLMIEACANFPLSKLRNIFHAFVDARFVGENEISRRRLDYIDRNANTLILSETFLQIDQKLLCEILDRDQLQIDEEIAIWDAALRWADEQCRQNGKEPSAENRREMLGPAIFKIRLPLIPPKDFTKIIVPSRVLTSDELVSVLLYHSHPDRGCPGLYPLHFRNQRRARIESKRHDTRRRRNVESFECRTLGW</sequence>
<dbReference type="SMART" id="SM00875">
    <property type="entry name" value="BACK"/>
    <property type="match status" value="1"/>
</dbReference>
<evidence type="ECO:0000256" key="2">
    <source>
        <dbReference type="ARBA" id="ARBA00022786"/>
    </source>
</evidence>
<dbReference type="WBParaSite" id="Gr19_v10_g14330.t1">
    <property type="protein sequence ID" value="Gr19_v10_g14330.t1"/>
    <property type="gene ID" value="Gr19_v10_g14330"/>
</dbReference>
<feature type="domain" description="BTB" evidence="3">
    <location>
        <begin position="28"/>
        <end position="87"/>
    </location>
</feature>
<dbReference type="GO" id="GO:0022008">
    <property type="term" value="P:neurogenesis"/>
    <property type="evidence" value="ECO:0007669"/>
    <property type="project" value="TreeGrafter"/>
</dbReference>
<keyword evidence="4" id="KW-1185">Reference proteome</keyword>
<organism evidence="4 5">
    <name type="scientific">Globodera rostochiensis</name>
    <name type="common">Golden nematode worm</name>
    <name type="synonym">Heterodera rostochiensis</name>
    <dbReference type="NCBI Taxonomy" id="31243"/>
    <lineage>
        <taxon>Eukaryota</taxon>
        <taxon>Metazoa</taxon>
        <taxon>Ecdysozoa</taxon>
        <taxon>Nematoda</taxon>
        <taxon>Chromadorea</taxon>
        <taxon>Rhabditida</taxon>
        <taxon>Tylenchina</taxon>
        <taxon>Tylenchomorpha</taxon>
        <taxon>Tylenchoidea</taxon>
        <taxon>Heteroderidae</taxon>
        <taxon>Heteroderinae</taxon>
        <taxon>Globodera</taxon>
    </lineage>
</organism>
<dbReference type="Proteomes" id="UP000887572">
    <property type="component" value="Unplaced"/>
</dbReference>
<evidence type="ECO:0000313" key="4">
    <source>
        <dbReference type="Proteomes" id="UP000887572"/>
    </source>
</evidence>
<name>A0A914H5F0_GLORO</name>
<keyword evidence="2" id="KW-0833">Ubl conjugation pathway</keyword>
<comment type="pathway">
    <text evidence="1">Protein modification; protein ubiquitination.</text>
</comment>
<dbReference type="Pfam" id="PF00651">
    <property type="entry name" value="BTB"/>
    <property type="match status" value="2"/>
</dbReference>
<dbReference type="InterPro" id="IPR011333">
    <property type="entry name" value="SKP1/BTB/POZ_sf"/>
</dbReference>
<dbReference type="Gene3D" id="1.25.40.420">
    <property type="match status" value="1"/>
</dbReference>
<proteinExistence type="predicted"/>
<dbReference type="InterPro" id="IPR000210">
    <property type="entry name" value="BTB/POZ_dom"/>
</dbReference>
<evidence type="ECO:0000313" key="5">
    <source>
        <dbReference type="WBParaSite" id="Gr19_v10_g14330.t1"/>
    </source>
</evidence>
<evidence type="ECO:0000259" key="3">
    <source>
        <dbReference type="PROSITE" id="PS50097"/>
    </source>
</evidence>
<reference evidence="5" key="1">
    <citation type="submission" date="2022-11" db="UniProtKB">
        <authorList>
            <consortium name="WormBaseParasite"/>
        </authorList>
    </citation>
    <scope>IDENTIFICATION</scope>
</reference>
<dbReference type="GO" id="GO:0005829">
    <property type="term" value="C:cytosol"/>
    <property type="evidence" value="ECO:0007669"/>
    <property type="project" value="TreeGrafter"/>
</dbReference>
<dbReference type="Gene3D" id="3.30.710.10">
    <property type="entry name" value="Potassium Channel Kv1.1, Chain A"/>
    <property type="match status" value="2"/>
</dbReference>
<dbReference type="AlphaFoldDB" id="A0A914H5F0"/>
<dbReference type="InterPro" id="IPR011705">
    <property type="entry name" value="BACK"/>
</dbReference>
<dbReference type="Pfam" id="PF07707">
    <property type="entry name" value="BACK"/>
    <property type="match status" value="1"/>
</dbReference>
<dbReference type="PANTHER" id="PTHR45774:SF3">
    <property type="entry name" value="BTB (POZ) DOMAIN-CONTAINING 2B-RELATED"/>
    <property type="match status" value="1"/>
</dbReference>
<dbReference type="PROSITE" id="PS50097">
    <property type="entry name" value="BTB"/>
    <property type="match status" value="2"/>
</dbReference>
<dbReference type="FunFam" id="1.25.40.420:FF:000008">
    <property type="entry name" value="BTB/POZ domain-containing protein POB1"/>
    <property type="match status" value="1"/>
</dbReference>
<accession>A0A914H5F0</accession>